<evidence type="ECO:0000256" key="10">
    <source>
        <dbReference type="ARBA" id="ARBA00035657"/>
    </source>
</evidence>
<evidence type="ECO:0000256" key="6">
    <source>
        <dbReference type="ARBA" id="ARBA00022960"/>
    </source>
</evidence>
<proteinExistence type="inferred from homology"/>
<dbReference type="PANTHER" id="PTHR39579:SF1">
    <property type="entry name" value="INNER MEMBRANE PROTEIN YHCB"/>
    <property type="match status" value="1"/>
</dbReference>
<dbReference type="PANTHER" id="PTHR39579">
    <property type="entry name" value="INNER MEMBRANE PROTEIN YHCB"/>
    <property type="match status" value="1"/>
</dbReference>
<evidence type="ECO:0000256" key="14">
    <source>
        <dbReference type="SAM" id="Phobius"/>
    </source>
</evidence>
<evidence type="ECO:0000256" key="3">
    <source>
        <dbReference type="ARBA" id="ARBA00022519"/>
    </source>
</evidence>
<keyword evidence="6" id="KW-0133">Cell shape</keyword>
<keyword evidence="16" id="KW-1185">Reference proteome</keyword>
<evidence type="ECO:0000256" key="1">
    <source>
        <dbReference type="ARBA" id="ARBA00004377"/>
    </source>
</evidence>
<evidence type="ECO:0000256" key="12">
    <source>
        <dbReference type="ARBA" id="ARBA00035727"/>
    </source>
</evidence>
<keyword evidence="3" id="KW-0997">Cell inner membrane</keyword>
<reference evidence="15 16" key="1">
    <citation type="submission" date="2018-06" db="EMBL/GenBank/DDBJ databases">
        <title>Genomic Encyclopedia of Type Strains, Phase IV (KMG-IV): sequencing the most valuable type-strain genomes for metagenomic binning, comparative biology and taxonomic classification.</title>
        <authorList>
            <person name="Goeker M."/>
        </authorList>
    </citation>
    <scope>NUCLEOTIDE SEQUENCE [LARGE SCALE GENOMIC DNA]</scope>
    <source>
        <strain evidence="15 16">DSM 24032</strain>
    </source>
</reference>
<keyword evidence="9" id="KW-0131">Cell cycle</keyword>
<evidence type="ECO:0000256" key="4">
    <source>
        <dbReference type="ARBA" id="ARBA00022618"/>
    </source>
</evidence>
<keyword evidence="8 14" id="KW-0472">Membrane</keyword>
<dbReference type="EMBL" id="QNRT01000001">
    <property type="protein sequence ID" value="RBP53299.1"/>
    <property type="molecule type" value="Genomic_DNA"/>
</dbReference>
<accession>A0A395JNW1</accession>
<dbReference type="Proteomes" id="UP000253083">
    <property type="component" value="Unassembled WGS sequence"/>
</dbReference>
<evidence type="ECO:0000256" key="7">
    <source>
        <dbReference type="ARBA" id="ARBA00022989"/>
    </source>
</evidence>
<dbReference type="Pfam" id="PF06295">
    <property type="entry name" value="ZapG-like"/>
    <property type="match status" value="1"/>
</dbReference>
<keyword evidence="4" id="KW-0132">Cell division</keyword>
<evidence type="ECO:0000313" key="16">
    <source>
        <dbReference type="Proteomes" id="UP000253083"/>
    </source>
</evidence>
<dbReference type="InterPro" id="IPR009386">
    <property type="entry name" value="ZapG-like"/>
</dbReference>
<evidence type="ECO:0000256" key="2">
    <source>
        <dbReference type="ARBA" id="ARBA00022475"/>
    </source>
</evidence>
<comment type="caution">
    <text evidence="15">The sequence shown here is derived from an EMBL/GenBank/DDBJ whole genome shotgun (WGS) entry which is preliminary data.</text>
</comment>
<gene>
    <name evidence="15" type="ORF">DFR28_101685</name>
</gene>
<organism evidence="15 16">
    <name type="scientific">Arenicella xantha</name>
    <dbReference type="NCBI Taxonomy" id="644221"/>
    <lineage>
        <taxon>Bacteria</taxon>
        <taxon>Pseudomonadati</taxon>
        <taxon>Pseudomonadota</taxon>
        <taxon>Gammaproteobacteria</taxon>
        <taxon>Arenicellales</taxon>
        <taxon>Arenicellaceae</taxon>
        <taxon>Arenicella</taxon>
    </lineage>
</organism>
<keyword evidence="5 14" id="KW-0812">Transmembrane</keyword>
<evidence type="ECO:0000256" key="11">
    <source>
        <dbReference type="ARBA" id="ARBA00035703"/>
    </source>
</evidence>
<feature type="compositionally biased region" description="Low complexity" evidence="13">
    <location>
        <begin position="206"/>
        <end position="220"/>
    </location>
</feature>
<feature type="transmembrane region" description="Helical" evidence="14">
    <location>
        <begin position="72"/>
        <end position="93"/>
    </location>
</feature>
<dbReference type="InParanoid" id="A0A395JNW1"/>
<dbReference type="GO" id="GO:0051301">
    <property type="term" value="P:cell division"/>
    <property type="evidence" value="ECO:0007669"/>
    <property type="project" value="UniProtKB-KW"/>
</dbReference>
<sequence length="240" mass="26575">MCTNWLLFRNGNPLDTLQAYHWLWSIHCLYVKNRKNKRSSGEGAYLNWYCFRTLACNYTSFTPLEIKMESELLQFIAVFVFGVVFGVLVMLLVNKIRSGSASPKNVQQEYDEYQAEVERHFEETSKKFKDMTEQYQDLYQHLSIGATSLCRPDSAAAALADQRSPMDKTIKLDDASGVKPANVDSVVGTATAGNDKPAEQVKSTEPAKPATASKAAPAKANDIANKVAGDKNPAPTKPKA</sequence>
<dbReference type="GO" id="GO:0005886">
    <property type="term" value="C:plasma membrane"/>
    <property type="evidence" value="ECO:0007669"/>
    <property type="project" value="UniProtKB-SubCell"/>
</dbReference>
<comment type="subcellular location">
    <subcellularLocation>
        <location evidence="1">Cell inner membrane</location>
        <topology evidence="1">Single-pass membrane protein</topology>
    </subcellularLocation>
</comment>
<keyword evidence="7 14" id="KW-1133">Transmembrane helix</keyword>
<protein>
    <recommendedName>
        <fullName evidence="11">Z-ring associated protein G</fullName>
    </recommendedName>
    <alternativeName>
        <fullName evidence="12">Cell division protein ZapG</fullName>
    </alternativeName>
</protein>
<evidence type="ECO:0000313" key="15">
    <source>
        <dbReference type="EMBL" id="RBP53299.1"/>
    </source>
</evidence>
<evidence type="ECO:0000256" key="8">
    <source>
        <dbReference type="ARBA" id="ARBA00023136"/>
    </source>
</evidence>
<feature type="region of interest" description="Disordered" evidence="13">
    <location>
        <begin position="187"/>
        <end position="240"/>
    </location>
</feature>
<dbReference type="AlphaFoldDB" id="A0A395JNW1"/>
<dbReference type="GO" id="GO:0008360">
    <property type="term" value="P:regulation of cell shape"/>
    <property type="evidence" value="ECO:0007669"/>
    <property type="project" value="UniProtKB-KW"/>
</dbReference>
<evidence type="ECO:0000256" key="5">
    <source>
        <dbReference type="ARBA" id="ARBA00022692"/>
    </source>
</evidence>
<keyword evidence="2" id="KW-1003">Cell membrane</keyword>
<comment type="similarity">
    <text evidence="10">Belongs to the ZapG family.</text>
</comment>
<evidence type="ECO:0000256" key="13">
    <source>
        <dbReference type="SAM" id="MobiDB-lite"/>
    </source>
</evidence>
<evidence type="ECO:0000256" key="9">
    <source>
        <dbReference type="ARBA" id="ARBA00023306"/>
    </source>
</evidence>
<name>A0A395JNW1_9GAMM</name>